<dbReference type="CDD" id="cd09276">
    <property type="entry name" value="Rnase_HI_RT_non_LTR"/>
    <property type="match status" value="1"/>
</dbReference>
<name>A0A4Y2HMX4_ARAVE</name>
<dbReference type="InterPro" id="IPR012337">
    <property type="entry name" value="RNaseH-like_sf"/>
</dbReference>
<evidence type="ECO:0000259" key="1">
    <source>
        <dbReference type="Pfam" id="PF00078"/>
    </source>
</evidence>
<dbReference type="InterPro" id="IPR000477">
    <property type="entry name" value="RT_dom"/>
</dbReference>
<keyword evidence="3" id="KW-1185">Reference proteome</keyword>
<dbReference type="Proteomes" id="UP000499080">
    <property type="component" value="Unassembled WGS sequence"/>
</dbReference>
<dbReference type="Pfam" id="PF00078">
    <property type="entry name" value="RVT_1"/>
    <property type="match status" value="1"/>
</dbReference>
<evidence type="ECO:0000313" key="3">
    <source>
        <dbReference type="Proteomes" id="UP000499080"/>
    </source>
</evidence>
<dbReference type="OrthoDB" id="6437148at2759"/>
<dbReference type="SUPFAM" id="SSF53098">
    <property type="entry name" value="Ribonuclease H-like"/>
    <property type="match status" value="1"/>
</dbReference>
<dbReference type="GO" id="GO:0003676">
    <property type="term" value="F:nucleic acid binding"/>
    <property type="evidence" value="ECO:0007669"/>
    <property type="project" value="InterPro"/>
</dbReference>
<sequence>MIIIRKELRKLFTKSNISETLEDILSNRKVAIQTSDGPAVCKQTQSCPQGSCTSHLFLNIVADEILKTDWHKEIHLQAFADDFAFVISGRTRRDLEQHTSFALEAFKTWTDKNQLNISIEKPQYLLIEQGAKAVSQYQQLCRIAGPRWELKQKYKRILYQTVTERMLLYGASAWALSVSPDWEKKLSSIQRIILLYITSSYRTTPTAALQIITGIMPLHLKAQQEAIFINVTCLRKEIEFEGLSYQPRDYEENIKSPTIHPSLFNIINQISTTEPYKVDNSLVSFTDRSKTEMGTGCSYCALENGSKVLEWKGKLEIFHAVFQAELMGMKESAVRGSQGNEITKIWIDSLSSVMALLDPHIPHQLVRDFQSLLTQNQNILVRWIKVHVSHRGNEDADILAKKAITEGVVMKALNPRCELKQHLQELFFKKWQNLWDNGNAGRPVHKVPKTSLLDT</sequence>
<organism evidence="2 3">
    <name type="scientific">Araneus ventricosus</name>
    <name type="common">Orbweaver spider</name>
    <name type="synonym">Epeira ventricosa</name>
    <dbReference type="NCBI Taxonomy" id="182803"/>
    <lineage>
        <taxon>Eukaryota</taxon>
        <taxon>Metazoa</taxon>
        <taxon>Ecdysozoa</taxon>
        <taxon>Arthropoda</taxon>
        <taxon>Chelicerata</taxon>
        <taxon>Arachnida</taxon>
        <taxon>Araneae</taxon>
        <taxon>Araneomorphae</taxon>
        <taxon>Entelegynae</taxon>
        <taxon>Araneoidea</taxon>
        <taxon>Araneidae</taxon>
        <taxon>Araneus</taxon>
    </lineage>
</organism>
<evidence type="ECO:0000313" key="2">
    <source>
        <dbReference type="EMBL" id="GBM66588.1"/>
    </source>
</evidence>
<protein>
    <recommendedName>
        <fullName evidence="1">Reverse transcriptase domain-containing protein</fullName>
    </recommendedName>
</protein>
<feature type="domain" description="Reverse transcriptase" evidence="1">
    <location>
        <begin position="20"/>
        <end position="126"/>
    </location>
</feature>
<reference evidence="2 3" key="1">
    <citation type="journal article" date="2019" name="Sci. Rep.">
        <title>Orb-weaving spider Araneus ventricosus genome elucidates the spidroin gene catalogue.</title>
        <authorList>
            <person name="Kono N."/>
            <person name="Nakamura H."/>
            <person name="Ohtoshi R."/>
            <person name="Moran D.A.P."/>
            <person name="Shinohara A."/>
            <person name="Yoshida Y."/>
            <person name="Fujiwara M."/>
            <person name="Mori M."/>
            <person name="Tomita M."/>
            <person name="Arakawa K."/>
        </authorList>
    </citation>
    <scope>NUCLEOTIDE SEQUENCE [LARGE SCALE GENOMIC DNA]</scope>
</reference>
<dbReference type="InterPro" id="IPR036397">
    <property type="entry name" value="RNaseH_sf"/>
</dbReference>
<proteinExistence type="predicted"/>
<dbReference type="Gene3D" id="3.30.420.10">
    <property type="entry name" value="Ribonuclease H-like superfamily/Ribonuclease H"/>
    <property type="match status" value="1"/>
</dbReference>
<dbReference type="EMBL" id="BGPR01002034">
    <property type="protein sequence ID" value="GBM66588.1"/>
    <property type="molecule type" value="Genomic_DNA"/>
</dbReference>
<dbReference type="AlphaFoldDB" id="A0A4Y2HMX4"/>
<gene>
    <name evidence="2" type="ORF">AVEN_73204_1</name>
</gene>
<comment type="caution">
    <text evidence="2">The sequence shown here is derived from an EMBL/GenBank/DDBJ whole genome shotgun (WGS) entry which is preliminary data.</text>
</comment>
<accession>A0A4Y2HMX4</accession>